<gene>
    <name evidence="3" type="ORF">D3P06_17010</name>
</gene>
<protein>
    <submittedName>
        <fullName evidence="3">Glycosyltransferase</fullName>
    </submittedName>
</protein>
<proteinExistence type="predicted"/>
<evidence type="ECO:0000313" key="4">
    <source>
        <dbReference type="Proteomes" id="UP000285530"/>
    </source>
</evidence>
<dbReference type="PANTHER" id="PTHR43685">
    <property type="entry name" value="GLYCOSYLTRANSFERASE"/>
    <property type="match status" value="1"/>
</dbReference>
<dbReference type="PANTHER" id="PTHR43685:SF11">
    <property type="entry name" value="GLYCOSYLTRANSFERASE TAGX-RELATED"/>
    <property type="match status" value="1"/>
</dbReference>
<accession>A0A418ZPX9</accession>
<dbReference type="InterPro" id="IPR029044">
    <property type="entry name" value="Nucleotide-diphossugar_trans"/>
</dbReference>
<dbReference type="SUPFAM" id="SSF53448">
    <property type="entry name" value="Nucleotide-diphospho-sugar transferases"/>
    <property type="match status" value="1"/>
</dbReference>
<dbReference type="OrthoDB" id="5291101at2"/>
<comment type="caution">
    <text evidence="3">The sequence shown here is derived from an EMBL/GenBank/DDBJ whole genome shotgun (WGS) entry which is preliminary data.</text>
</comment>
<keyword evidence="4" id="KW-1185">Reference proteome</keyword>
<keyword evidence="3" id="KW-0808">Transferase</keyword>
<evidence type="ECO:0000256" key="1">
    <source>
        <dbReference type="SAM" id="MobiDB-lite"/>
    </source>
</evidence>
<feature type="region of interest" description="Disordered" evidence="1">
    <location>
        <begin position="16"/>
        <end position="70"/>
    </location>
</feature>
<evidence type="ECO:0000313" key="3">
    <source>
        <dbReference type="EMBL" id="RJK97306.1"/>
    </source>
</evidence>
<sequence>MPQRASRCARRCFAAVRRRSSGRPQNSAYTGCGRPPASGGGPLMPDAAPPVGGNLPANPAPDRPERLAPVSGGHRPLWSVMIPTYNCANFLRETLASVLAQDPGPETMQIEVVDDASTGDDPEAVVRELGRGRVGFYRQPRNVGHAANFRTCLERSRGHIVHLLHGDDMVAPGFYERLGEGFARAPEAGAAFCRYIYIQADGTRVWESEPEREDAGLLENWLGRIGVRQLIQTPSIAVRREVYERLGFFDPRLSWSEDWEMWVRIARHYPVWYEPNSLAFYRLHEASSTSSKLRSGETLRDVRRAVDIIQAYLPAEDAPALRRRSLAHWADDALSVRVPMLLARGETAAAGRQVAEALRCDRSARTLAKLAPLFVRWLVSGRGRRRGQNDMKGRDT</sequence>
<dbReference type="GO" id="GO:0016740">
    <property type="term" value="F:transferase activity"/>
    <property type="evidence" value="ECO:0007669"/>
    <property type="project" value="UniProtKB-KW"/>
</dbReference>
<organism evidence="3 4">
    <name type="scientific">Paracoccus aestuarii</name>
    <dbReference type="NCBI Taxonomy" id="453842"/>
    <lineage>
        <taxon>Bacteria</taxon>
        <taxon>Pseudomonadati</taxon>
        <taxon>Pseudomonadota</taxon>
        <taxon>Alphaproteobacteria</taxon>
        <taxon>Rhodobacterales</taxon>
        <taxon>Paracoccaceae</taxon>
        <taxon>Paracoccus</taxon>
    </lineage>
</organism>
<dbReference type="EMBL" id="QZEV01000142">
    <property type="protein sequence ID" value="RJK97306.1"/>
    <property type="molecule type" value="Genomic_DNA"/>
</dbReference>
<evidence type="ECO:0000259" key="2">
    <source>
        <dbReference type="Pfam" id="PF00535"/>
    </source>
</evidence>
<reference evidence="3 4" key="1">
    <citation type="submission" date="2018-09" db="EMBL/GenBank/DDBJ databases">
        <title>Paracoccus onubensis nov. sp. a moderate halophilic bacterium isolated from Gruta de las Maravillas (Aracena, Spain).</title>
        <authorList>
            <person name="Jurado V."/>
            <person name="Gutierrez-Patricio S."/>
            <person name="Gonzalez-Pimentel J.L."/>
            <person name="Laiz L."/>
            <person name="Saiz-Jimenez C."/>
        </authorList>
    </citation>
    <scope>NUCLEOTIDE SEQUENCE [LARGE SCALE GENOMIC DNA]</scope>
    <source>
        <strain evidence="3 4">DSM 19484</strain>
    </source>
</reference>
<dbReference type="AlphaFoldDB" id="A0A418ZPX9"/>
<name>A0A418ZPX9_9RHOB</name>
<dbReference type="InterPro" id="IPR050834">
    <property type="entry name" value="Glycosyltransf_2"/>
</dbReference>
<dbReference type="Gene3D" id="3.90.550.10">
    <property type="entry name" value="Spore Coat Polysaccharide Biosynthesis Protein SpsA, Chain A"/>
    <property type="match status" value="1"/>
</dbReference>
<feature type="domain" description="Glycosyltransferase 2-like" evidence="2">
    <location>
        <begin position="79"/>
        <end position="243"/>
    </location>
</feature>
<dbReference type="InterPro" id="IPR001173">
    <property type="entry name" value="Glyco_trans_2-like"/>
</dbReference>
<dbReference type="Proteomes" id="UP000285530">
    <property type="component" value="Unassembled WGS sequence"/>
</dbReference>
<dbReference type="Pfam" id="PF00535">
    <property type="entry name" value="Glycos_transf_2"/>
    <property type="match status" value="1"/>
</dbReference>